<dbReference type="InterPro" id="IPR050615">
    <property type="entry name" value="ATP-dep_DNA_Helicase"/>
</dbReference>
<feature type="domain" description="Helicase C-terminal" evidence="11">
    <location>
        <begin position="408"/>
        <end position="560"/>
    </location>
</feature>
<comment type="caution">
    <text evidence="12">The sequence shown here is derived from an EMBL/GenBank/DDBJ whole genome shotgun (WGS) entry which is preliminary data.</text>
</comment>
<dbReference type="PANTHER" id="PTHR11274">
    <property type="entry name" value="RAD25/XP-B DNA REPAIR HELICASE"/>
    <property type="match status" value="1"/>
</dbReference>
<keyword evidence="2" id="KW-0547">Nucleotide-binding</keyword>
<evidence type="ECO:0000256" key="2">
    <source>
        <dbReference type="ARBA" id="ARBA00022741"/>
    </source>
</evidence>
<dbReference type="Pfam" id="PF16203">
    <property type="entry name" value="ERCC3_RAD25_C"/>
    <property type="match status" value="1"/>
</dbReference>
<comment type="catalytic activity">
    <reaction evidence="7">
        <text>Couples ATP hydrolysis with the unwinding of duplex DNA by translocating in the 3'-5' direction.</text>
        <dbReference type="EC" id="5.6.2.4"/>
    </reaction>
</comment>
<dbReference type="SMART" id="SM00487">
    <property type="entry name" value="DEXDc"/>
    <property type="match status" value="1"/>
</dbReference>
<evidence type="ECO:0000313" key="12">
    <source>
        <dbReference type="EMBL" id="MFD2661064.1"/>
    </source>
</evidence>
<dbReference type="Pfam" id="PF04851">
    <property type="entry name" value="ResIII"/>
    <property type="match status" value="1"/>
</dbReference>
<dbReference type="InterPro" id="IPR014001">
    <property type="entry name" value="Helicase_ATP-bd"/>
</dbReference>
<dbReference type="PRINTS" id="PR00851">
    <property type="entry name" value="XRODRMPGMNTB"/>
</dbReference>
<keyword evidence="6" id="KW-0413">Isomerase</keyword>
<dbReference type="Gene3D" id="3.40.50.300">
    <property type="entry name" value="P-loop containing nucleotide triphosphate hydrolases"/>
    <property type="match status" value="2"/>
</dbReference>
<dbReference type="SMART" id="SM00490">
    <property type="entry name" value="HELICc"/>
    <property type="match status" value="1"/>
</dbReference>
<accession>A0ABW5QXH4</accession>
<dbReference type="InterPro" id="IPR032830">
    <property type="entry name" value="XPB/Ssl2_N"/>
</dbReference>
<evidence type="ECO:0000256" key="8">
    <source>
        <dbReference type="ARBA" id="ARBA00034808"/>
    </source>
</evidence>
<evidence type="ECO:0000256" key="9">
    <source>
        <dbReference type="ARBA" id="ARBA00048988"/>
    </source>
</evidence>
<proteinExistence type="inferred from homology"/>
<evidence type="ECO:0000256" key="3">
    <source>
        <dbReference type="ARBA" id="ARBA00022801"/>
    </source>
</evidence>
<dbReference type="EMBL" id="JBHUMY010000012">
    <property type="protein sequence ID" value="MFD2661064.1"/>
    <property type="molecule type" value="Genomic_DNA"/>
</dbReference>
<evidence type="ECO:0000256" key="1">
    <source>
        <dbReference type="ARBA" id="ARBA00006637"/>
    </source>
</evidence>
<dbReference type="NCBIfam" id="NF045503">
    <property type="entry name" value="repair_heli_XPB"/>
    <property type="match status" value="1"/>
</dbReference>
<dbReference type="PROSITE" id="PS51194">
    <property type="entry name" value="HELICASE_CTER"/>
    <property type="match status" value="1"/>
</dbReference>
<protein>
    <recommendedName>
        <fullName evidence="8">DNA 3'-5' helicase</fullName>
        <ecNumber evidence="8">5.6.2.4</ecNumber>
    </recommendedName>
</protein>
<comment type="catalytic activity">
    <reaction evidence="9">
        <text>ATP + H2O = ADP + phosphate + H(+)</text>
        <dbReference type="Rhea" id="RHEA:13065"/>
        <dbReference type="ChEBI" id="CHEBI:15377"/>
        <dbReference type="ChEBI" id="CHEBI:15378"/>
        <dbReference type="ChEBI" id="CHEBI:30616"/>
        <dbReference type="ChEBI" id="CHEBI:43474"/>
        <dbReference type="ChEBI" id="CHEBI:456216"/>
        <dbReference type="EC" id="5.6.2.4"/>
    </reaction>
</comment>
<dbReference type="RefSeq" id="WP_379273376.1">
    <property type="nucleotide sequence ID" value="NZ_JBHUGT010000024.1"/>
</dbReference>
<reference evidence="13" key="1">
    <citation type="journal article" date="2019" name="Int. J. Syst. Evol. Microbiol.">
        <title>The Global Catalogue of Microorganisms (GCM) 10K type strain sequencing project: providing services to taxonomists for standard genome sequencing and annotation.</title>
        <authorList>
            <consortium name="The Broad Institute Genomics Platform"/>
            <consortium name="The Broad Institute Genome Sequencing Center for Infectious Disease"/>
            <person name="Wu L."/>
            <person name="Ma J."/>
        </authorList>
    </citation>
    <scope>NUCLEOTIDE SEQUENCE [LARGE SCALE GENOMIC DNA]</scope>
    <source>
        <strain evidence="13">TISTR 1827</strain>
    </source>
</reference>
<dbReference type="GO" id="GO:0004386">
    <property type="term" value="F:helicase activity"/>
    <property type="evidence" value="ECO:0007669"/>
    <property type="project" value="UniProtKB-KW"/>
</dbReference>
<comment type="similarity">
    <text evidence="1">Belongs to the helicase family. RAD25/XPB subfamily.</text>
</comment>
<keyword evidence="13" id="KW-1185">Reference proteome</keyword>
<dbReference type="InterPro" id="IPR001650">
    <property type="entry name" value="Helicase_C-like"/>
</dbReference>
<dbReference type="CDD" id="cd18789">
    <property type="entry name" value="SF2_C_XPB"/>
    <property type="match status" value="1"/>
</dbReference>
<dbReference type="PROSITE" id="PS51192">
    <property type="entry name" value="HELICASE_ATP_BIND_1"/>
    <property type="match status" value="1"/>
</dbReference>
<evidence type="ECO:0000259" key="11">
    <source>
        <dbReference type="PROSITE" id="PS51194"/>
    </source>
</evidence>
<dbReference type="InterPro" id="IPR027417">
    <property type="entry name" value="P-loop_NTPase"/>
</dbReference>
<keyword evidence="3" id="KW-0378">Hydrolase</keyword>
<dbReference type="SUPFAM" id="SSF52540">
    <property type="entry name" value="P-loop containing nucleoside triphosphate hydrolases"/>
    <property type="match status" value="2"/>
</dbReference>
<evidence type="ECO:0000259" key="10">
    <source>
        <dbReference type="PROSITE" id="PS51192"/>
    </source>
</evidence>
<keyword evidence="5" id="KW-0067">ATP-binding</keyword>
<organism evidence="12 13">
    <name type="scientific">Paenibacillus thailandensis</name>
    <dbReference type="NCBI Taxonomy" id="393250"/>
    <lineage>
        <taxon>Bacteria</taxon>
        <taxon>Bacillati</taxon>
        <taxon>Bacillota</taxon>
        <taxon>Bacilli</taxon>
        <taxon>Bacillales</taxon>
        <taxon>Paenibacillaceae</taxon>
        <taxon>Paenibacillus</taxon>
    </lineage>
</organism>
<evidence type="ECO:0000256" key="7">
    <source>
        <dbReference type="ARBA" id="ARBA00034617"/>
    </source>
</evidence>
<evidence type="ECO:0000313" key="13">
    <source>
        <dbReference type="Proteomes" id="UP001597493"/>
    </source>
</evidence>
<evidence type="ECO:0000256" key="5">
    <source>
        <dbReference type="ARBA" id="ARBA00022840"/>
    </source>
</evidence>
<evidence type="ECO:0000256" key="6">
    <source>
        <dbReference type="ARBA" id="ARBA00023235"/>
    </source>
</evidence>
<dbReference type="EC" id="5.6.2.4" evidence="8"/>
<feature type="domain" description="Helicase ATP-binding" evidence="10">
    <location>
        <begin position="197"/>
        <end position="354"/>
    </location>
</feature>
<dbReference type="InterPro" id="IPR032438">
    <property type="entry name" value="ERCC3_RAD25_C"/>
</dbReference>
<dbReference type="Proteomes" id="UP001597493">
    <property type="component" value="Unassembled WGS sequence"/>
</dbReference>
<dbReference type="InterPro" id="IPR006935">
    <property type="entry name" value="Helicase/UvrB_N"/>
</dbReference>
<gene>
    <name evidence="12" type="ORF">ACFSW5_12460</name>
</gene>
<dbReference type="Pfam" id="PF13625">
    <property type="entry name" value="Helicase_C_3"/>
    <property type="match status" value="1"/>
</dbReference>
<sequence>MYADKPLIVQSDMTLLLDTEHPEADAVRQTLVVFAELLKRPGTMHTYRMTPLTLWNAAAAGWTAQQVVGLLADYARFGLPSAAETAVRRLIGRYGKLKLLIGPEGLELQGELLQEIADKPGVKELLGRELGSDRRLVPPVHRGRLKQELTKSGYPVIDLAGYHDGEALQVQLRNETRSGQPFSLRDYQSAAVEAFYREGSVQGGSGVVVLPCGAGKTVVGIAALARANSAALILTSNATSVKQWKKELLERTSLDEEHVGEYTGALKQVRPVTIATYHIMTHRSSRTGGGYPHMKLFSERDWGLIIYDEVHLLPAPVFRMTADLQATRRLGLTATLVREDGCEEDVFSLIGPKLYELVWKTAEAQGYIARVSCAEIRVPLPSRELQHYREAAEKAKQRAAAENPEKLAVVQRLLRRHAGKQTLIIGQYLEQLHELASRLDIPLITGELPQRDRERLYDRFKKGEVPVLAVSKVANFAVDLPDAAVAIQISGSYGSRQEEAQRIGRLLRPKEGANEAWFYTVVSEGTKEEAFARKRQMFMVEQGYRYETFHAAALALAKEENGGSNDDVYR</sequence>
<keyword evidence="4 12" id="KW-0347">Helicase</keyword>
<name>A0ABW5QXH4_9BACL</name>
<evidence type="ECO:0000256" key="4">
    <source>
        <dbReference type="ARBA" id="ARBA00022806"/>
    </source>
</evidence>
<dbReference type="PANTHER" id="PTHR11274:SF0">
    <property type="entry name" value="GENERAL TRANSCRIPTION AND DNA REPAIR FACTOR IIH HELICASE SUBUNIT XPB"/>
    <property type="match status" value="1"/>
</dbReference>